<reference evidence="1" key="1">
    <citation type="submission" date="2019-10" db="EMBL/GenBank/DDBJ databases">
        <authorList>
            <consortium name="DOE Joint Genome Institute"/>
            <person name="Kuo A."/>
            <person name="Miyauchi S."/>
            <person name="Kiss E."/>
            <person name="Drula E."/>
            <person name="Kohler A."/>
            <person name="Sanchez-Garcia M."/>
            <person name="Andreopoulos B."/>
            <person name="Barry K.W."/>
            <person name="Bonito G."/>
            <person name="Buee M."/>
            <person name="Carver A."/>
            <person name="Chen C."/>
            <person name="Cichocki N."/>
            <person name="Clum A."/>
            <person name="Culley D."/>
            <person name="Crous P.W."/>
            <person name="Fauchery L."/>
            <person name="Girlanda M."/>
            <person name="Hayes R."/>
            <person name="Keri Z."/>
            <person name="Labutti K."/>
            <person name="Lipzen A."/>
            <person name="Lombard V."/>
            <person name="Magnuson J."/>
            <person name="Maillard F."/>
            <person name="Morin E."/>
            <person name="Murat C."/>
            <person name="Nolan M."/>
            <person name="Ohm R."/>
            <person name="Pangilinan J."/>
            <person name="Pereira M."/>
            <person name="Perotto S."/>
            <person name="Peter M."/>
            <person name="Riley R."/>
            <person name="Sitrit Y."/>
            <person name="Stielow B."/>
            <person name="Szollosi G."/>
            <person name="Zifcakova L."/>
            <person name="Stursova M."/>
            <person name="Spatafora J.W."/>
            <person name="Tedersoo L."/>
            <person name="Vaario L.-M."/>
            <person name="Yamada A."/>
            <person name="Yan M."/>
            <person name="Wang P."/>
            <person name="Xu J."/>
            <person name="Bruns T."/>
            <person name="Baldrian P."/>
            <person name="Vilgalys R."/>
            <person name="Henrissat B."/>
            <person name="Grigoriev I.V."/>
            <person name="Hibbett D."/>
            <person name="Nagy L.G."/>
            <person name="Martin F.M."/>
        </authorList>
    </citation>
    <scope>NUCLEOTIDE SEQUENCE</scope>
    <source>
        <strain evidence="1">P2</strain>
    </source>
</reference>
<gene>
    <name evidence="1" type="ORF">BDM02DRAFT_3189196</name>
</gene>
<reference evidence="1" key="2">
    <citation type="journal article" date="2020" name="Nat. Commun.">
        <title>Large-scale genome sequencing of mycorrhizal fungi provides insights into the early evolution of symbiotic traits.</title>
        <authorList>
            <person name="Miyauchi S."/>
            <person name="Kiss E."/>
            <person name="Kuo A."/>
            <person name="Drula E."/>
            <person name="Kohler A."/>
            <person name="Sanchez-Garcia M."/>
            <person name="Morin E."/>
            <person name="Andreopoulos B."/>
            <person name="Barry K.W."/>
            <person name="Bonito G."/>
            <person name="Buee M."/>
            <person name="Carver A."/>
            <person name="Chen C."/>
            <person name="Cichocki N."/>
            <person name="Clum A."/>
            <person name="Culley D."/>
            <person name="Crous P.W."/>
            <person name="Fauchery L."/>
            <person name="Girlanda M."/>
            <person name="Hayes R.D."/>
            <person name="Keri Z."/>
            <person name="LaButti K."/>
            <person name="Lipzen A."/>
            <person name="Lombard V."/>
            <person name="Magnuson J."/>
            <person name="Maillard F."/>
            <person name="Murat C."/>
            <person name="Nolan M."/>
            <person name="Ohm R.A."/>
            <person name="Pangilinan J."/>
            <person name="Pereira M.F."/>
            <person name="Perotto S."/>
            <person name="Peter M."/>
            <person name="Pfister S."/>
            <person name="Riley R."/>
            <person name="Sitrit Y."/>
            <person name="Stielow J.B."/>
            <person name="Szollosi G."/>
            <person name="Zifcakova L."/>
            <person name="Stursova M."/>
            <person name="Spatafora J.W."/>
            <person name="Tedersoo L."/>
            <person name="Vaario L.M."/>
            <person name="Yamada A."/>
            <person name="Yan M."/>
            <person name="Wang P."/>
            <person name="Xu J."/>
            <person name="Bruns T."/>
            <person name="Baldrian P."/>
            <person name="Vilgalys R."/>
            <person name="Dunand C."/>
            <person name="Henrissat B."/>
            <person name="Grigoriev I.V."/>
            <person name="Hibbett D."/>
            <person name="Nagy L.G."/>
            <person name="Martin F.M."/>
        </authorList>
    </citation>
    <scope>NUCLEOTIDE SEQUENCE</scope>
    <source>
        <strain evidence="1">P2</strain>
    </source>
</reference>
<protein>
    <submittedName>
        <fullName evidence="1">Uncharacterized protein</fullName>
    </submittedName>
</protein>
<evidence type="ECO:0000313" key="2">
    <source>
        <dbReference type="Proteomes" id="UP000886501"/>
    </source>
</evidence>
<evidence type="ECO:0000313" key="1">
    <source>
        <dbReference type="EMBL" id="KAF9646004.1"/>
    </source>
</evidence>
<proteinExistence type="predicted"/>
<name>A0ACB6Z912_THEGA</name>
<organism evidence="1 2">
    <name type="scientific">Thelephora ganbajun</name>
    <name type="common">Ganba fungus</name>
    <dbReference type="NCBI Taxonomy" id="370292"/>
    <lineage>
        <taxon>Eukaryota</taxon>
        <taxon>Fungi</taxon>
        <taxon>Dikarya</taxon>
        <taxon>Basidiomycota</taxon>
        <taxon>Agaricomycotina</taxon>
        <taxon>Agaricomycetes</taxon>
        <taxon>Thelephorales</taxon>
        <taxon>Thelephoraceae</taxon>
        <taxon>Thelephora</taxon>
    </lineage>
</organism>
<sequence length="1225" mass="136904">MTDVTMNPTTGLASWNVGFNRLVDVMVALHRRGQLELSTVNAASKACSECWNVAGSWRNMEEPTRTLPSEPIQTNTDQPGLDLPSPLIAADPVPSNQNTTDIQVDSTDASDTNDTHDLSTLSPIRAHYLKKTLIQLQFNKELDIITSPAHGTVSSLSYLGPPFRPPPKDASRINLPFLRYIFRQFVLTFPFLDEAPKDFFPDKLQPFVASVLSKNLSPTSVMDDDAEQIGEASKSTRKKLMTKAERSLSILLSSGIKLVEPEQVVRLSQADLNRLEAIAKNRLARERKSKDALDVNIVCVRTVVSKGRVRSKAHDEFIIRTRRRGRPDIFVGRRHGDFKTLANELRKAYPDAPVRPPPGKDHGYVNAGATPKSPTSADYYGPGDSNDSLPMTSDGGNISSSARLGREKNRLTLRAYLRTLISTSVTAHSPVLLSFLLSNPTTLSQSEVEDAQRREEADRTREDGRKRFAKEIANRVDGLREAVQSVKGDLMGKDGLTKIFATIKITPDITQLPPNYQAVIEWARMSLASTIFHHFVASDEASESFTSMKRIHGLMPYFMMKAALKISNPVAMIRSMLDLFLAQPFGGKSLLQRMFTSSLMEEVKMLEEDIEAVKEKVDDPMMCEKVRLFIYAPPEIQQFYKEESVAEEMHLIAIVLRNSEHPVLSRPQMYRVSKAWEKYRQYIKYKRELNDSDDDEGPADEEAWLFEDLQLLGKLYSRLRDREQLISLIFEGNTADLLRDIITIFYSPLAQVYKAANIADSLGDLQAFMNDMIRTIEQTEELSQEDPHRAVQAFIDLVKRHEQMFYNFVYKIHSRGGSLFDNLMKWIELFLTIVRDGIGDQTSVEFLLPYTGQEREAIMKEIDEVALYHYKLKLAHEDKVRRRFGRTQKQGDADAEDEAAAALVQGVVNDISFGDLIDGDAEDLAAEVSASDGSSDYSSSDEYDSNEESDDDSEEDSEGGRPPPPPKSLRPERPGGAGSIGHKSNHVGSTPRTRATTMKTSHSNATASTVLLDLVAKERLSVAQRLRNSKSMEMLRRDKSVSTDSPPPPPIPHQHRPYQPYHSKRSAKTSSAGLPRLTPQSSSGSWQHPPPTRRPPSPPKEATTTIAATTSRKRSKSVSNPTSTTDSQNSTTTGEGPTWSSETSLESDKNKPLPDPKARVGLDPDRTPSMLQRDLDATPQVGQKKPKLKKVVDQIKPPELTHIPKLLPIFVELFSDNLSRVVKRG</sequence>
<dbReference type="Proteomes" id="UP000886501">
    <property type="component" value="Unassembled WGS sequence"/>
</dbReference>
<dbReference type="EMBL" id="MU118070">
    <property type="protein sequence ID" value="KAF9646004.1"/>
    <property type="molecule type" value="Genomic_DNA"/>
</dbReference>
<comment type="caution">
    <text evidence="1">The sequence shown here is derived from an EMBL/GenBank/DDBJ whole genome shotgun (WGS) entry which is preliminary data.</text>
</comment>
<keyword evidence="2" id="KW-1185">Reference proteome</keyword>
<accession>A0ACB6Z912</accession>